<protein>
    <submittedName>
        <fullName evidence="2">Uncharacterized protein</fullName>
    </submittedName>
</protein>
<evidence type="ECO:0000256" key="1">
    <source>
        <dbReference type="SAM" id="Phobius"/>
    </source>
</evidence>
<evidence type="ECO:0000313" key="3">
    <source>
        <dbReference type="Proteomes" id="UP000076794"/>
    </source>
</evidence>
<proteinExistence type="predicted"/>
<dbReference type="STRING" id="1300344.I598_1690"/>
<name>A0A168FB32_9MICO</name>
<keyword evidence="3" id="KW-1185">Reference proteome</keyword>
<dbReference type="RefSeq" id="WP_068202577.1">
    <property type="nucleotide sequence ID" value="NZ_CP014209.1"/>
</dbReference>
<dbReference type="PATRIC" id="fig|1300344.3.peg.1698"/>
<dbReference type="KEGG" id="ido:I598_1690"/>
<dbReference type="EMBL" id="CP014209">
    <property type="protein sequence ID" value="ANC31239.1"/>
    <property type="molecule type" value="Genomic_DNA"/>
</dbReference>
<keyword evidence="1" id="KW-0472">Membrane</keyword>
<evidence type="ECO:0000313" key="2">
    <source>
        <dbReference type="EMBL" id="ANC31239.1"/>
    </source>
</evidence>
<feature type="transmembrane region" description="Helical" evidence="1">
    <location>
        <begin position="58"/>
        <end position="80"/>
    </location>
</feature>
<organism evidence="2 3">
    <name type="scientific">Isoptericola dokdonensis DS-3</name>
    <dbReference type="NCBI Taxonomy" id="1300344"/>
    <lineage>
        <taxon>Bacteria</taxon>
        <taxon>Bacillati</taxon>
        <taxon>Actinomycetota</taxon>
        <taxon>Actinomycetes</taxon>
        <taxon>Micrococcales</taxon>
        <taxon>Promicromonosporaceae</taxon>
        <taxon>Isoptericola</taxon>
    </lineage>
</organism>
<reference evidence="2 3" key="1">
    <citation type="submission" date="2016-01" db="EMBL/GenBank/DDBJ databases">
        <title>Complete genome sequence of a soil Actinobacterium, Isoptericola dokdonensis DS-3.</title>
        <authorList>
            <person name="Kwon S.-K."/>
            <person name="Kim J.F."/>
        </authorList>
    </citation>
    <scope>NUCLEOTIDE SEQUENCE [LARGE SCALE GENOMIC DNA]</scope>
    <source>
        <strain evidence="2 3">DS-3</strain>
    </source>
</reference>
<gene>
    <name evidence="2" type="ORF">I598_1690</name>
</gene>
<feature type="transmembrane region" description="Helical" evidence="1">
    <location>
        <begin position="12"/>
        <end position="34"/>
    </location>
</feature>
<keyword evidence="1" id="KW-0812">Transmembrane</keyword>
<keyword evidence="1" id="KW-1133">Transmembrane helix</keyword>
<dbReference type="AlphaFoldDB" id="A0A168FB32"/>
<dbReference type="Proteomes" id="UP000076794">
    <property type="component" value="Chromosome"/>
</dbReference>
<accession>A0A168FB32</accession>
<sequence>MSRATRPTWWQLVVVLAVGVAAIAFVVTFTAGVVTDGAGTGDPADFYRAIGRELTDPATWRVVATGGLVGAVAGGVVALVRRSRD</sequence>